<dbReference type="Pfam" id="PF23559">
    <property type="entry name" value="WHD_DRP"/>
    <property type="match status" value="1"/>
</dbReference>
<dbReference type="Gene3D" id="1.10.10.10">
    <property type="entry name" value="Winged helix-like DNA-binding domain superfamily/Winged helix DNA-binding domain"/>
    <property type="match status" value="1"/>
</dbReference>
<feature type="domain" description="AAA+ ATPase" evidence="7">
    <location>
        <begin position="101"/>
        <end position="236"/>
    </location>
</feature>
<dbReference type="GO" id="GO:0005524">
    <property type="term" value="F:ATP binding"/>
    <property type="evidence" value="ECO:0007669"/>
    <property type="project" value="UniProtKB-KW"/>
</dbReference>
<dbReference type="Pfam" id="PF00931">
    <property type="entry name" value="NB-ARC"/>
    <property type="match status" value="1"/>
</dbReference>
<keyword evidence="4" id="KW-0547">Nucleotide-binding</keyword>
<dbReference type="Pfam" id="PF13855">
    <property type="entry name" value="LRR_8"/>
    <property type="match status" value="1"/>
</dbReference>
<dbReference type="PhylomeDB" id="A0A068VA73"/>
<organism evidence="8 9">
    <name type="scientific">Coffea canephora</name>
    <name type="common">Robusta coffee</name>
    <dbReference type="NCBI Taxonomy" id="49390"/>
    <lineage>
        <taxon>Eukaryota</taxon>
        <taxon>Viridiplantae</taxon>
        <taxon>Streptophyta</taxon>
        <taxon>Embryophyta</taxon>
        <taxon>Tracheophyta</taxon>
        <taxon>Spermatophyta</taxon>
        <taxon>Magnoliopsida</taxon>
        <taxon>eudicotyledons</taxon>
        <taxon>Gunneridae</taxon>
        <taxon>Pentapetalae</taxon>
        <taxon>asterids</taxon>
        <taxon>lamiids</taxon>
        <taxon>Gentianales</taxon>
        <taxon>Rubiaceae</taxon>
        <taxon>Ixoroideae</taxon>
        <taxon>Gardenieae complex</taxon>
        <taxon>Bertiereae - Coffeeae clade</taxon>
        <taxon>Coffeeae</taxon>
        <taxon>Coffea</taxon>
    </lineage>
</organism>
<dbReference type="SUPFAM" id="SSF52540">
    <property type="entry name" value="P-loop containing nucleoside triphosphate hydrolases"/>
    <property type="match status" value="1"/>
</dbReference>
<dbReference type="OrthoDB" id="1926275at2759"/>
<dbReference type="InterPro" id="IPR050905">
    <property type="entry name" value="Plant_NBS-LRR"/>
</dbReference>
<comment type="similarity">
    <text evidence="1">Belongs to the disease resistance NB-LRR family.</text>
</comment>
<evidence type="ECO:0000259" key="7">
    <source>
        <dbReference type="SMART" id="SM00382"/>
    </source>
</evidence>
<evidence type="ECO:0000256" key="6">
    <source>
        <dbReference type="ARBA" id="ARBA00022840"/>
    </source>
</evidence>
<dbReference type="Gene3D" id="3.40.50.300">
    <property type="entry name" value="P-loop containing nucleotide triphosphate hydrolases"/>
    <property type="match status" value="1"/>
</dbReference>
<dbReference type="Gramene" id="CDP17477">
    <property type="protein sequence ID" value="CDP17477"/>
    <property type="gene ID" value="GSCOC_T00001841001"/>
</dbReference>
<dbReference type="InterPro" id="IPR001611">
    <property type="entry name" value="Leu-rich_rpt"/>
</dbReference>
<keyword evidence="6" id="KW-0067">ATP-binding</keyword>
<dbReference type="SMART" id="SM00382">
    <property type="entry name" value="AAA"/>
    <property type="match status" value="1"/>
</dbReference>
<dbReference type="FunFam" id="3.40.50.300:FF:001091">
    <property type="entry name" value="Probable disease resistance protein At1g61300"/>
    <property type="match status" value="1"/>
</dbReference>
<dbReference type="InterPro" id="IPR042197">
    <property type="entry name" value="Apaf_helical"/>
</dbReference>
<dbReference type="Pfam" id="PF23247">
    <property type="entry name" value="LRR_RPS2"/>
    <property type="match status" value="1"/>
</dbReference>
<dbReference type="InterPro" id="IPR036388">
    <property type="entry name" value="WH-like_DNA-bd_sf"/>
</dbReference>
<evidence type="ECO:0000256" key="1">
    <source>
        <dbReference type="ARBA" id="ARBA00008894"/>
    </source>
</evidence>
<evidence type="ECO:0000256" key="3">
    <source>
        <dbReference type="ARBA" id="ARBA00022737"/>
    </source>
</evidence>
<dbReference type="InterPro" id="IPR002182">
    <property type="entry name" value="NB-ARC"/>
</dbReference>
<evidence type="ECO:0000256" key="5">
    <source>
        <dbReference type="ARBA" id="ARBA00022821"/>
    </source>
</evidence>
<keyword evidence="3" id="KW-0677">Repeat</keyword>
<keyword evidence="5" id="KW-0611">Plant defense</keyword>
<gene>
    <name evidence="8" type="ORF">GSCOC_T00001841001</name>
</gene>
<dbReference type="InterPro" id="IPR027417">
    <property type="entry name" value="P-loop_NTPase"/>
</dbReference>
<name>A0A068VA73_COFCA</name>
<dbReference type="PANTHER" id="PTHR33463">
    <property type="entry name" value="NB-ARC DOMAIN-CONTAINING PROTEIN-RELATED"/>
    <property type="match status" value="1"/>
</dbReference>
<dbReference type="InterPro" id="IPR058922">
    <property type="entry name" value="WHD_DRP"/>
</dbReference>
<evidence type="ECO:0000313" key="9">
    <source>
        <dbReference type="Proteomes" id="UP000295252"/>
    </source>
</evidence>
<dbReference type="GO" id="GO:0043531">
    <property type="term" value="F:ADP binding"/>
    <property type="evidence" value="ECO:0007669"/>
    <property type="project" value="InterPro"/>
</dbReference>
<dbReference type="InParanoid" id="A0A068VA73"/>
<proteinExistence type="inferred from homology"/>
<evidence type="ECO:0000313" key="8">
    <source>
        <dbReference type="EMBL" id="CDP17477.1"/>
    </source>
</evidence>
<dbReference type="GO" id="GO:0051607">
    <property type="term" value="P:defense response to virus"/>
    <property type="evidence" value="ECO:0007669"/>
    <property type="project" value="UniProtKB-ARBA"/>
</dbReference>
<dbReference type="FunFam" id="1.10.10.10:FF:000322">
    <property type="entry name" value="Probable disease resistance protein At1g63360"/>
    <property type="match status" value="1"/>
</dbReference>
<accession>A0A068VA73</accession>
<dbReference type="Gene3D" id="1.10.8.430">
    <property type="entry name" value="Helical domain of apoptotic protease-activating factors"/>
    <property type="match status" value="1"/>
</dbReference>
<keyword evidence="2" id="KW-0433">Leucine-rich repeat</keyword>
<dbReference type="EMBL" id="HG739247">
    <property type="protein sequence ID" value="CDP17477.1"/>
    <property type="molecule type" value="Genomic_DNA"/>
</dbReference>
<dbReference type="Proteomes" id="UP000295252">
    <property type="component" value="Unassembled WGS sequence"/>
</dbReference>
<dbReference type="InterPro" id="IPR003593">
    <property type="entry name" value="AAA+_ATPase"/>
</dbReference>
<dbReference type="SUPFAM" id="SSF52058">
    <property type="entry name" value="L domain-like"/>
    <property type="match status" value="1"/>
</dbReference>
<protein>
    <submittedName>
        <fullName evidence="8">DH200=94 genomic scaffold, scaffold_163</fullName>
    </submittedName>
</protein>
<dbReference type="InterPro" id="IPR032675">
    <property type="entry name" value="LRR_dom_sf"/>
</dbReference>
<dbReference type="Gene3D" id="3.80.10.10">
    <property type="entry name" value="Ribonuclease Inhibitor"/>
    <property type="match status" value="2"/>
</dbReference>
<reference evidence="9" key="1">
    <citation type="journal article" date="2014" name="Science">
        <title>The coffee genome provides insight into the convergent evolution of caffeine biosynthesis.</title>
        <authorList>
            <person name="Denoeud F."/>
            <person name="Carretero-Paulet L."/>
            <person name="Dereeper A."/>
            <person name="Droc G."/>
            <person name="Guyot R."/>
            <person name="Pietrella M."/>
            <person name="Zheng C."/>
            <person name="Alberti A."/>
            <person name="Anthony F."/>
            <person name="Aprea G."/>
            <person name="Aury J.M."/>
            <person name="Bento P."/>
            <person name="Bernard M."/>
            <person name="Bocs S."/>
            <person name="Campa C."/>
            <person name="Cenci A."/>
            <person name="Combes M.C."/>
            <person name="Crouzillat D."/>
            <person name="Da Silva C."/>
            <person name="Daddiego L."/>
            <person name="De Bellis F."/>
            <person name="Dussert S."/>
            <person name="Garsmeur O."/>
            <person name="Gayraud T."/>
            <person name="Guignon V."/>
            <person name="Jahn K."/>
            <person name="Jamilloux V."/>
            <person name="Joet T."/>
            <person name="Labadie K."/>
            <person name="Lan T."/>
            <person name="Leclercq J."/>
            <person name="Lepelley M."/>
            <person name="Leroy T."/>
            <person name="Li L.T."/>
            <person name="Librado P."/>
            <person name="Lopez L."/>
            <person name="Munoz A."/>
            <person name="Noel B."/>
            <person name="Pallavicini A."/>
            <person name="Perrotta G."/>
            <person name="Poncet V."/>
            <person name="Pot D."/>
            <person name="Priyono X."/>
            <person name="Rigoreau M."/>
            <person name="Rouard M."/>
            <person name="Rozas J."/>
            <person name="Tranchant-Dubreuil C."/>
            <person name="VanBuren R."/>
            <person name="Zhang Q."/>
            <person name="Andrade A.C."/>
            <person name="Argout X."/>
            <person name="Bertrand B."/>
            <person name="de Kochko A."/>
            <person name="Graziosi G."/>
            <person name="Henry R.J."/>
            <person name="Jayarama X."/>
            <person name="Ming R."/>
            <person name="Nagai C."/>
            <person name="Rounsley S."/>
            <person name="Sankoff D."/>
            <person name="Giuliano G."/>
            <person name="Albert V.A."/>
            <person name="Wincker P."/>
            <person name="Lashermes P."/>
        </authorList>
    </citation>
    <scope>NUCLEOTIDE SEQUENCE [LARGE SCALE GENOMIC DNA]</scope>
    <source>
        <strain evidence="9">cv. DH200-94</strain>
    </source>
</reference>
<dbReference type="PANTHER" id="PTHR33463:SF187">
    <property type="entry name" value="AND NB-ARC DOMAIN DISEASE RESISTANCE PROTEIN, PUTATIVE-RELATED"/>
    <property type="match status" value="1"/>
</dbReference>
<dbReference type="InterPro" id="IPR057135">
    <property type="entry name" value="At4g27190-like_LRR"/>
</dbReference>
<evidence type="ECO:0000256" key="4">
    <source>
        <dbReference type="ARBA" id="ARBA00022741"/>
    </source>
</evidence>
<dbReference type="OMA" id="DLNCKME"/>
<evidence type="ECO:0000256" key="2">
    <source>
        <dbReference type="ARBA" id="ARBA00022614"/>
    </source>
</evidence>
<keyword evidence="9" id="KW-1185">Reference proteome</keyword>
<dbReference type="AlphaFoldDB" id="A0A068VA73"/>
<sequence length="831" mass="94946">MSGKKKRKSEVDNWLKDVKKLSPEIDALETRGSSWRLPLKEDPVGKLQLQVKELIQQSHHFNGLVLDAYDNIGEPCLPTKLFGEKFKQNLERTWPCLVIDDISSIGIYGMGGVGKTTLAQHIKYYLSKNTNYQVLWVTVSQEFSINSLQDKIANVLGFHLSNKDEEQVRADILRGAFRKMKRLIVLILDDVWQEFCLDKVGIPLDARSCRLILTTRSLEVCNRMRCQRKFDLKTLDTNEAWDLFKYKLGSETLLHGDVEDITKSVVKRCAGLPLGIITVAGSMQGVGDISEWRNALEQLKACSVGHDEIERDVFPILEWSFNRLNECLKHCFLYCSLYPEDSEIERKELIELFIRAELMPKRKSRSEEFDQGHTILNKLIKVCLLEETTDFSGNDYVKMHDLVRDMALRITSGNSKKKMSTDVPWFLVKRIEEGNSRVTLEQKEWTEDLHVASLYGGDELKVPLAWSPNCPKLSILLLDFPWIERIPDSFFMHMSGLKVLHLSNSELIGKLPNCVSDMVSLTALVLTGCQGLDSLPPLGKLKQLRELDLSWTDIQDLPQGLESLINLEWLNLNACSSLIQKIIPKETFTQFHHLQLLISGLDGIEFLLQFFFAPTPCDQLEVSSFSPLQNLQALKLNNLPNLVGLFYWEIEAYFLPLGIFSSLTKLWISYCHNMKQLFTMQLLQNLKNLEDLEIRNCEGLKEIAADNNGVGKGGKEGIQLTSSEATTTIILPKLKRLHLTWLPQLKNICTAAMICNSITEIEMFGCPKVKRLPLFLLTINGLPFVPSTLHKIRGDKEWWESLEWENPSAKNALDPFFTTTDRRQDVMTMYV</sequence>
<dbReference type="PRINTS" id="PR00364">
    <property type="entry name" value="DISEASERSIST"/>
</dbReference>